<evidence type="ECO:0000259" key="6">
    <source>
        <dbReference type="SMART" id="SM00922"/>
    </source>
</evidence>
<accession>D9Q241</accession>
<dbReference type="NCBIfam" id="TIGR01928">
    <property type="entry name" value="menC_lowGC_arch"/>
    <property type="match status" value="1"/>
</dbReference>
<dbReference type="HOGENOM" id="CLU_030273_4_4_2"/>
<dbReference type="InterPro" id="IPR013341">
    <property type="entry name" value="Mandelate_racemase_N_dom"/>
</dbReference>
<evidence type="ECO:0000256" key="5">
    <source>
        <dbReference type="ARBA" id="ARBA00029491"/>
    </source>
</evidence>
<dbReference type="SFLD" id="SFLDG00180">
    <property type="entry name" value="muconate_cycloisomerase"/>
    <property type="match status" value="1"/>
</dbReference>
<dbReference type="GO" id="GO:0016854">
    <property type="term" value="F:racemase and epimerase activity"/>
    <property type="evidence" value="ECO:0007669"/>
    <property type="project" value="UniProtKB-ARBA"/>
</dbReference>
<dbReference type="CDD" id="cd03317">
    <property type="entry name" value="NAAAR"/>
    <property type="match status" value="1"/>
</dbReference>
<dbReference type="Proteomes" id="UP000000346">
    <property type="component" value="Chromosome"/>
</dbReference>
<dbReference type="KEGG" id="asc:ASAC_0974"/>
<dbReference type="PANTHER" id="PTHR48073:SF5">
    <property type="entry name" value="O-SUCCINYLBENZOATE SYNTHASE"/>
    <property type="match status" value="1"/>
</dbReference>
<dbReference type="InterPro" id="IPR029065">
    <property type="entry name" value="Enolase_C-like"/>
</dbReference>
<dbReference type="Gene3D" id="3.20.20.120">
    <property type="entry name" value="Enolase-like C-terminal domain"/>
    <property type="match status" value="1"/>
</dbReference>
<keyword evidence="8" id="KW-1185">Reference proteome</keyword>
<protein>
    <recommendedName>
        <fullName evidence="5">o-succinylbenzoate synthase</fullName>
        <ecNumber evidence="5">4.2.1.113</ecNumber>
    </recommendedName>
</protein>
<dbReference type="SMART" id="SM00922">
    <property type="entry name" value="MR_MLE"/>
    <property type="match status" value="1"/>
</dbReference>
<keyword evidence="4" id="KW-0456">Lyase</keyword>
<feature type="domain" description="Mandelate racemase/muconate lactonizing enzyme C-terminal" evidence="6">
    <location>
        <begin position="141"/>
        <end position="234"/>
    </location>
</feature>
<comment type="cofactor">
    <cofactor evidence="1">
        <name>a divalent metal cation</name>
        <dbReference type="ChEBI" id="CHEBI:60240"/>
    </cofactor>
</comment>
<evidence type="ECO:0000256" key="1">
    <source>
        <dbReference type="ARBA" id="ARBA00001968"/>
    </source>
</evidence>
<evidence type="ECO:0000256" key="4">
    <source>
        <dbReference type="ARBA" id="ARBA00023239"/>
    </source>
</evidence>
<reference evidence="7 8" key="1">
    <citation type="journal article" date="2010" name="Appl. Environ. Microbiol.">
        <title>The genome sequence of the crenarchaeon Acidilobus saccharovorans supports a new order, Acidilobales, and suggests an important ecological role in terrestrial acidic hot springs.</title>
        <authorList>
            <person name="Mardanov A.V."/>
            <person name="Svetlitchnyi V.A."/>
            <person name="Beletsky A.V."/>
            <person name="Prokofeva M.I."/>
            <person name="Bonch-Osmolovskaya E.A."/>
            <person name="Ravin N.V."/>
            <person name="Skryabin K.G."/>
        </authorList>
    </citation>
    <scope>NUCLEOTIDE SEQUENCE [LARGE SCALE GENOMIC DNA]</scope>
    <source>
        <strain evidence="8">DSM 16705 / JCM 18335 / VKM B-2471 / 345-15</strain>
    </source>
</reference>
<dbReference type="eggNOG" id="arCOG01168">
    <property type="taxonomic scope" value="Archaea"/>
</dbReference>
<dbReference type="AlphaFoldDB" id="D9Q241"/>
<proteinExistence type="predicted"/>
<dbReference type="UniPathway" id="UPA01057">
    <property type="reaction ID" value="UER00165"/>
</dbReference>
<evidence type="ECO:0000313" key="8">
    <source>
        <dbReference type="Proteomes" id="UP000000346"/>
    </source>
</evidence>
<dbReference type="OrthoDB" id="372081at2157"/>
<evidence type="ECO:0000256" key="2">
    <source>
        <dbReference type="ARBA" id="ARBA00022723"/>
    </source>
</evidence>
<evidence type="ECO:0000313" key="7">
    <source>
        <dbReference type="EMBL" id="ADL19379.1"/>
    </source>
</evidence>
<dbReference type="STRING" id="666510.ASAC_0974"/>
<dbReference type="InParanoid" id="D9Q241"/>
<dbReference type="SFLD" id="SFLDF00009">
    <property type="entry name" value="o-succinylbenzoate_synthase"/>
    <property type="match status" value="1"/>
</dbReference>
<dbReference type="GeneID" id="9499216"/>
<dbReference type="Gene3D" id="3.30.390.10">
    <property type="entry name" value="Enolase-like, N-terminal domain"/>
    <property type="match status" value="1"/>
</dbReference>
<dbReference type="GO" id="GO:0046872">
    <property type="term" value="F:metal ion binding"/>
    <property type="evidence" value="ECO:0007669"/>
    <property type="project" value="UniProtKB-KW"/>
</dbReference>
<dbReference type="SUPFAM" id="SSF54826">
    <property type="entry name" value="Enolase N-terminal domain-like"/>
    <property type="match status" value="1"/>
</dbReference>
<dbReference type="SFLD" id="SFLDS00001">
    <property type="entry name" value="Enolase"/>
    <property type="match status" value="1"/>
</dbReference>
<dbReference type="RefSeq" id="WP_013266891.1">
    <property type="nucleotide sequence ID" value="NC_014374.1"/>
</dbReference>
<dbReference type="GO" id="GO:0009234">
    <property type="term" value="P:menaquinone biosynthetic process"/>
    <property type="evidence" value="ECO:0007669"/>
    <property type="project" value="UniProtKB-UniPathway"/>
</dbReference>
<sequence>MELRKVELIEIWVKLKSPFETSFGRTEERPAILVRVEEKGGEVGWGEVVADSGPWYSYETNETAWHVIRDFILPQLKGDITPRNFTALASRIRGHNMAKAGVEMALWDLAAKLEGLPLWKYIGGVRDKIVSGVSVGIQPSLQELVKVVDSYLQQGYARIKIKIKPGYDVAPVKKLRETFGANLPLQVDANASFSLSDVEVFRRLDEYNLLMIEQPLGWRDLVDHAELARRIRTPICLDESITDLDDARKAYQLGSAMIINVKPARVGGLGETMRIHDFWYRQLGRPIWIGGMLETGVGRGHLVAAATLEGVKYPNDVSASSRYYENDIVEPPWELNRDGTISAPTRSGIGVEVLEDQVRRTAKRLYQTSF</sequence>
<name>D9Q241_ACIS3</name>
<keyword evidence="3" id="KW-0460">Magnesium</keyword>
<dbReference type="InterPro" id="IPR010197">
    <property type="entry name" value="OSBS/NAAAR"/>
</dbReference>
<dbReference type="SUPFAM" id="SSF51604">
    <property type="entry name" value="Enolase C-terminal domain-like"/>
    <property type="match status" value="1"/>
</dbReference>
<keyword evidence="2" id="KW-0479">Metal-binding</keyword>
<dbReference type="UniPathway" id="UPA00079"/>
<dbReference type="InterPro" id="IPR029017">
    <property type="entry name" value="Enolase-like_N"/>
</dbReference>
<dbReference type="GO" id="GO:0043748">
    <property type="term" value="F:O-succinylbenzoate synthase activity"/>
    <property type="evidence" value="ECO:0007669"/>
    <property type="project" value="UniProtKB-EC"/>
</dbReference>
<evidence type="ECO:0000256" key="3">
    <source>
        <dbReference type="ARBA" id="ARBA00022842"/>
    </source>
</evidence>
<dbReference type="EC" id="4.2.1.113" evidence="5"/>
<organism evidence="7 8">
    <name type="scientific">Acidilobus saccharovorans (strain DSM 16705 / JCM 18335 / VKM B-2471 / 345-15)</name>
    <dbReference type="NCBI Taxonomy" id="666510"/>
    <lineage>
        <taxon>Archaea</taxon>
        <taxon>Thermoproteota</taxon>
        <taxon>Thermoprotei</taxon>
        <taxon>Acidilobales</taxon>
        <taxon>Acidilobaceae</taxon>
        <taxon>Acidilobus</taxon>
    </lineage>
</organism>
<dbReference type="InterPro" id="IPR036849">
    <property type="entry name" value="Enolase-like_C_sf"/>
</dbReference>
<dbReference type="Pfam" id="PF02746">
    <property type="entry name" value="MR_MLE_N"/>
    <property type="match status" value="1"/>
</dbReference>
<dbReference type="PANTHER" id="PTHR48073">
    <property type="entry name" value="O-SUCCINYLBENZOATE SYNTHASE-RELATED"/>
    <property type="match status" value="1"/>
</dbReference>
<dbReference type="InterPro" id="IPR013342">
    <property type="entry name" value="Mandelate_racemase_C"/>
</dbReference>
<gene>
    <name evidence="7" type="ordered locus">ASAC_0974</name>
</gene>
<dbReference type="EMBL" id="CP001742">
    <property type="protein sequence ID" value="ADL19379.1"/>
    <property type="molecule type" value="Genomic_DNA"/>
</dbReference>
<dbReference type="Pfam" id="PF13378">
    <property type="entry name" value="MR_MLE_C"/>
    <property type="match status" value="1"/>
</dbReference>